<keyword evidence="4" id="KW-1185">Reference proteome</keyword>
<organism evidence="3 4">
    <name type="scientific">Novipirellula herctigrandis</name>
    <dbReference type="NCBI Taxonomy" id="2527986"/>
    <lineage>
        <taxon>Bacteria</taxon>
        <taxon>Pseudomonadati</taxon>
        <taxon>Planctomycetota</taxon>
        <taxon>Planctomycetia</taxon>
        <taxon>Pirellulales</taxon>
        <taxon>Pirellulaceae</taxon>
        <taxon>Novipirellula</taxon>
    </lineage>
</organism>
<dbReference type="SUPFAM" id="SSF50998">
    <property type="entry name" value="Quinoprotein alcohol dehydrogenase-like"/>
    <property type="match status" value="1"/>
</dbReference>
<dbReference type="EMBL" id="SJPJ01000001">
    <property type="protein sequence ID" value="TWT80882.1"/>
    <property type="molecule type" value="Genomic_DNA"/>
</dbReference>
<dbReference type="InterPro" id="IPR011047">
    <property type="entry name" value="Quinoprotein_ADH-like_sf"/>
</dbReference>
<evidence type="ECO:0000259" key="2">
    <source>
        <dbReference type="Pfam" id="PF13360"/>
    </source>
</evidence>
<sequence precursor="true">MHFLRFPVSVSLLALFCGFGCQVTPAQDWPQWRGPAGDNHADPNIDVPLRWDITTGENILWKTKIPGYGHSTPIVVNESIFLTTADEIEGTQSVLKLDRQDGRLRDQWVMHRGTLPERIHSKNSHASPSPAFDGERIFVSFHTDDAIWLTALATDGRQQWRKKVSEFKPERFQFGYGASPIVEGNLVIVAAEYDASASGLYAFDTQTGTQVWRVQRPSNLNFASPIAATIAGQRQILLAGAAMICSYDPGTGKELWSVDTTTDAICGTVVWDDRRVVVSGGNPDSGTWCVSADGTRKLLWDNRIKCYEQSLLAVPNYVFAVADNGVAFCWRTLDGKQMWQKRLFGGGISASPTLVQDRIYVASERGMVYVLAASPDRFDLLSENSIGDSIFATPVAIDNRLLIRTTFNEDGKQQQYLVAIGD</sequence>
<reference evidence="3 4" key="1">
    <citation type="submission" date="2019-02" db="EMBL/GenBank/DDBJ databases">
        <title>Deep-cultivation of Planctomycetes and their phenomic and genomic characterization uncovers novel biology.</title>
        <authorList>
            <person name="Wiegand S."/>
            <person name="Jogler M."/>
            <person name="Boedeker C."/>
            <person name="Pinto D."/>
            <person name="Vollmers J."/>
            <person name="Rivas-Marin E."/>
            <person name="Kohn T."/>
            <person name="Peeters S.H."/>
            <person name="Heuer A."/>
            <person name="Rast P."/>
            <person name="Oberbeckmann S."/>
            <person name="Bunk B."/>
            <person name="Jeske O."/>
            <person name="Meyerdierks A."/>
            <person name="Storesund J.E."/>
            <person name="Kallscheuer N."/>
            <person name="Luecker S."/>
            <person name="Lage O.M."/>
            <person name="Pohl T."/>
            <person name="Merkel B.J."/>
            <person name="Hornburger P."/>
            <person name="Mueller R.-W."/>
            <person name="Bruemmer F."/>
            <person name="Labrenz M."/>
            <person name="Spormann A.M."/>
            <person name="Op Den Camp H."/>
            <person name="Overmann J."/>
            <person name="Amann R."/>
            <person name="Jetten M.S.M."/>
            <person name="Mascher T."/>
            <person name="Medema M.H."/>
            <person name="Devos D.P."/>
            <person name="Kaster A.-K."/>
            <person name="Ovreas L."/>
            <person name="Rohde M."/>
            <person name="Galperin M.Y."/>
            <person name="Jogler C."/>
        </authorList>
    </citation>
    <scope>NUCLEOTIDE SEQUENCE [LARGE SCALE GENOMIC DNA]</scope>
    <source>
        <strain evidence="3 4">CA13</strain>
    </source>
</reference>
<feature type="chain" id="PRO_5022906518" evidence="1">
    <location>
        <begin position="27"/>
        <end position="422"/>
    </location>
</feature>
<dbReference type="RefSeq" id="WP_419194170.1">
    <property type="nucleotide sequence ID" value="NZ_SJPJ01000001.1"/>
</dbReference>
<accession>A0A5C5Z0H7</accession>
<dbReference type="Gene3D" id="2.130.10.10">
    <property type="entry name" value="YVTN repeat-like/Quinoprotein amine dehydrogenase"/>
    <property type="match status" value="1"/>
</dbReference>
<gene>
    <name evidence="3" type="ORF">CA13_23280</name>
</gene>
<keyword evidence="1" id="KW-0732">Signal</keyword>
<comment type="caution">
    <text evidence="3">The sequence shown here is derived from an EMBL/GenBank/DDBJ whole genome shotgun (WGS) entry which is preliminary data.</text>
</comment>
<dbReference type="Proteomes" id="UP000315010">
    <property type="component" value="Unassembled WGS sequence"/>
</dbReference>
<dbReference type="PANTHER" id="PTHR34512">
    <property type="entry name" value="CELL SURFACE PROTEIN"/>
    <property type="match status" value="1"/>
</dbReference>
<dbReference type="InterPro" id="IPR015943">
    <property type="entry name" value="WD40/YVTN_repeat-like_dom_sf"/>
</dbReference>
<dbReference type="InterPro" id="IPR018391">
    <property type="entry name" value="PQQ_b-propeller_rpt"/>
</dbReference>
<proteinExistence type="predicted"/>
<feature type="domain" description="Pyrrolo-quinoline quinone repeat" evidence="2">
    <location>
        <begin position="127"/>
        <end position="340"/>
    </location>
</feature>
<evidence type="ECO:0000256" key="1">
    <source>
        <dbReference type="SAM" id="SignalP"/>
    </source>
</evidence>
<dbReference type="SMART" id="SM00564">
    <property type="entry name" value="PQQ"/>
    <property type="match status" value="3"/>
</dbReference>
<evidence type="ECO:0000313" key="4">
    <source>
        <dbReference type="Proteomes" id="UP000315010"/>
    </source>
</evidence>
<evidence type="ECO:0000313" key="3">
    <source>
        <dbReference type="EMBL" id="TWT80882.1"/>
    </source>
</evidence>
<protein>
    <submittedName>
        <fullName evidence="3">Outer membrane biogenesis protein BamB</fullName>
    </submittedName>
</protein>
<feature type="signal peptide" evidence="1">
    <location>
        <begin position="1"/>
        <end position="26"/>
    </location>
</feature>
<name>A0A5C5Z0H7_9BACT</name>
<dbReference type="AlphaFoldDB" id="A0A5C5Z0H7"/>
<dbReference type="PANTHER" id="PTHR34512:SF30">
    <property type="entry name" value="OUTER MEMBRANE PROTEIN ASSEMBLY FACTOR BAMB"/>
    <property type="match status" value="1"/>
</dbReference>
<dbReference type="InterPro" id="IPR002372">
    <property type="entry name" value="PQQ_rpt_dom"/>
</dbReference>
<dbReference type="Pfam" id="PF13360">
    <property type="entry name" value="PQQ_2"/>
    <property type="match status" value="1"/>
</dbReference>